<gene>
    <name evidence="9" type="primary">algI</name>
    <name evidence="9" type="ORF">A19Y_4017</name>
</gene>
<dbReference type="InterPro" id="IPR004299">
    <property type="entry name" value="MBOAT_fam"/>
</dbReference>
<dbReference type="PIRSF" id="PIRSF016636">
    <property type="entry name" value="AlgI_DltB"/>
    <property type="match status" value="1"/>
</dbReference>
<evidence type="ECO:0000313" key="9">
    <source>
        <dbReference type="EMBL" id="KEI68732.1"/>
    </source>
</evidence>
<dbReference type="PIRSF" id="PIRSF500217">
    <property type="entry name" value="AlgI"/>
    <property type="match status" value="1"/>
</dbReference>
<dbReference type="Pfam" id="PF03062">
    <property type="entry name" value="MBOAT"/>
    <property type="match status" value="1"/>
</dbReference>
<evidence type="ECO:0000256" key="5">
    <source>
        <dbReference type="ARBA" id="ARBA00022989"/>
    </source>
</evidence>
<feature type="transmembrane region" description="Helical" evidence="8">
    <location>
        <begin position="453"/>
        <end position="471"/>
    </location>
</feature>
<name>A0A073CLD3_PLAA1</name>
<dbReference type="PANTHER" id="PTHR13285">
    <property type="entry name" value="ACYLTRANSFERASE"/>
    <property type="match status" value="1"/>
</dbReference>
<dbReference type="EC" id="2.3.1.-" evidence="9"/>
<comment type="subcellular location">
    <subcellularLocation>
        <location evidence="1">Cell membrane</location>
        <topology evidence="1">Multi-pass membrane protein</topology>
    </subcellularLocation>
</comment>
<keyword evidence="6 7" id="KW-0472">Membrane</keyword>
<proteinExistence type="inferred from homology"/>
<keyword evidence="4 8" id="KW-0812">Transmembrane</keyword>
<dbReference type="STRING" id="388467.A19Y_4017"/>
<keyword evidence="7 9" id="KW-0808">Transferase</keyword>
<feature type="transmembrane region" description="Helical" evidence="8">
    <location>
        <begin position="483"/>
        <end position="508"/>
    </location>
</feature>
<keyword evidence="7 9" id="KW-0012">Acyltransferase</keyword>
<evidence type="ECO:0000313" key="10">
    <source>
        <dbReference type="Proteomes" id="UP000027395"/>
    </source>
</evidence>
<dbReference type="PATRIC" id="fig|388467.6.peg.3958"/>
<dbReference type="Proteomes" id="UP000027395">
    <property type="component" value="Chromosome"/>
</dbReference>
<keyword evidence="3 7" id="KW-1003">Cell membrane</keyword>
<feature type="transmembrane region" description="Helical" evidence="8">
    <location>
        <begin position="15"/>
        <end position="43"/>
    </location>
</feature>
<keyword evidence="10" id="KW-1185">Reference proteome</keyword>
<feature type="transmembrane region" description="Helical" evidence="8">
    <location>
        <begin position="104"/>
        <end position="124"/>
    </location>
</feature>
<evidence type="ECO:0000256" key="7">
    <source>
        <dbReference type="PIRNR" id="PIRNR016636"/>
    </source>
</evidence>
<dbReference type="eggNOG" id="COG1696">
    <property type="taxonomic scope" value="Bacteria"/>
</dbReference>
<feature type="transmembrane region" description="Helical" evidence="8">
    <location>
        <begin position="360"/>
        <end position="377"/>
    </location>
</feature>
<evidence type="ECO:0000256" key="3">
    <source>
        <dbReference type="ARBA" id="ARBA00022475"/>
    </source>
</evidence>
<accession>A0A073CLD3</accession>
<feature type="transmembrane region" description="Helical" evidence="8">
    <location>
        <begin position="72"/>
        <end position="92"/>
    </location>
</feature>
<organism evidence="9 10">
    <name type="scientific">Planktothrix agardhii (strain NIVA-CYA 126/8)</name>
    <dbReference type="NCBI Taxonomy" id="388467"/>
    <lineage>
        <taxon>Bacteria</taxon>
        <taxon>Bacillati</taxon>
        <taxon>Cyanobacteriota</taxon>
        <taxon>Cyanophyceae</taxon>
        <taxon>Oscillatoriophycideae</taxon>
        <taxon>Oscillatoriales</taxon>
        <taxon>Microcoleaceae</taxon>
        <taxon>Planktothrix</taxon>
    </lineage>
</organism>
<feature type="transmembrane region" description="Helical" evidence="8">
    <location>
        <begin position="150"/>
        <end position="169"/>
    </location>
</feature>
<evidence type="ECO:0000256" key="4">
    <source>
        <dbReference type="ARBA" id="ARBA00022692"/>
    </source>
</evidence>
<evidence type="ECO:0000256" key="6">
    <source>
        <dbReference type="ARBA" id="ARBA00023136"/>
    </source>
</evidence>
<dbReference type="HOGENOM" id="CLU_025255_0_0_3"/>
<keyword evidence="5 8" id="KW-1133">Transmembrane helix</keyword>
<dbReference type="EMBL" id="CM002803">
    <property type="protein sequence ID" value="KEI68732.1"/>
    <property type="molecule type" value="Genomic_DNA"/>
</dbReference>
<dbReference type="GO" id="GO:0016746">
    <property type="term" value="F:acyltransferase activity"/>
    <property type="evidence" value="ECO:0007669"/>
    <property type="project" value="UniProtKB-KW"/>
</dbReference>
<dbReference type="InterPro" id="IPR051085">
    <property type="entry name" value="MB_O-acyltransferase"/>
</dbReference>
<evidence type="ECO:0000256" key="8">
    <source>
        <dbReference type="SAM" id="Phobius"/>
    </source>
</evidence>
<dbReference type="AlphaFoldDB" id="A0A073CLD3"/>
<protein>
    <submittedName>
        <fullName evidence="9">AlgI</fullName>
        <ecNumber evidence="9">2.3.1.-</ecNumber>
    </submittedName>
</protein>
<dbReference type="InterPro" id="IPR028362">
    <property type="entry name" value="AlgI"/>
</dbReference>
<evidence type="ECO:0000256" key="2">
    <source>
        <dbReference type="ARBA" id="ARBA00010323"/>
    </source>
</evidence>
<dbReference type="PANTHER" id="PTHR13285:SF18">
    <property type="entry name" value="PROTEIN-CYSTEINE N-PALMITOYLTRANSFERASE RASP"/>
    <property type="match status" value="1"/>
</dbReference>
<dbReference type="InterPro" id="IPR024194">
    <property type="entry name" value="Ac/AlaTfrase_AlgI/DltB"/>
</dbReference>
<sequence length="511" mass="58229">MSLPTITVITTTNPILIVTLFMTFISVTYGIFLLLLLGLYWIIPGKSWRLFILLISSLLFYSTLQIQYIPLLLLWTVFNFGLALTIVEPQEWEIPHISWNRRRTFLLILGIIINILILVGFKYLPFIFNTLGTLWNIPIIINTGSWIDQYVIAPLGLSFFCFELIAYLVDVYRGAPAATSLLEFTAYKLFFAKLISGPITRYHHLNNQFKTLKFPIPEQIADGLWLLARGAMKKGLLADNIGILVDLSFSNLQRAGSGDLWLAIFAYGLQLYLDFSGYVDLARGTALLLGLTLPINFDSPYFSTSIGDFWRRWHITLGDWLRNYLYFPLGGSRVGLFRTCLNLILVMLIAGIWHGAAWGFIIWGGLHGLALVVNRLTEALSKQLSITWIWNSLPGILIAWLITQLMVFTTWIFFRLPNLQDSWLVINRLWGHTADVQFAHKVYVEALGLERHHLVILLSSVFGLMAITNLLNRGLKLELNWTVKLALVPLSFFTVWLLAPAGGLPYIYFDF</sequence>
<comment type="similarity">
    <text evidence="2 7">Belongs to the membrane-bound acyltransferase family.</text>
</comment>
<reference evidence="9 10" key="1">
    <citation type="journal article" date="2014" name="Appl. Environ. Microbiol.">
        <title>Elucidation of insertion elements encoded on plasmids and in vitro construction of shuttle vectors from the toxic cyanobacterium Planktothrix.</title>
        <authorList>
            <person name="Christiansen G."/>
            <person name="Goesmann A."/>
            <person name="Kurmayer R."/>
        </authorList>
    </citation>
    <scope>NUCLEOTIDE SEQUENCE [LARGE SCALE GENOMIC DNA]</scope>
    <source>
        <strain evidence="9 10">NIVA-CYA 126/8</strain>
    </source>
</reference>
<evidence type="ECO:0000256" key="1">
    <source>
        <dbReference type="ARBA" id="ARBA00004651"/>
    </source>
</evidence>
<feature type="transmembrane region" description="Helical" evidence="8">
    <location>
        <begin position="389"/>
        <end position="414"/>
    </location>
</feature>
<dbReference type="GO" id="GO:0042121">
    <property type="term" value="P:alginic acid biosynthetic process"/>
    <property type="evidence" value="ECO:0007669"/>
    <property type="project" value="InterPro"/>
</dbReference>
<feature type="transmembrane region" description="Helical" evidence="8">
    <location>
        <begin position="335"/>
        <end position="354"/>
    </location>
</feature>
<dbReference type="GO" id="GO:0005886">
    <property type="term" value="C:plasma membrane"/>
    <property type="evidence" value="ECO:0007669"/>
    <property type="project" value="UniProtKB-SubCell"/>
</dbReference>